<protein>
    <submittedName>
        <fullName evidence="2">Amidase</fullName>
        <ecNumber evidence="2">3.5.1.4</ecNumber>
    </submittedName>
</protein>
<dbReference type="Proteomes" id="UP000591272">
    <property type="component" value="Unassembled WGS sequence"/>
</dbReference>
<reference evidence="2 3" key="1">
    <citation type="submission" date="2020-07" db="EMBL/GenBank/DDBJ databases">
        <title>Sequencing the genomes of 1000 actinobacteria strains.</title>
        <authorList>
            <person name="Klenk H.-P."/>
        </authorList>
    </citation>
    <scope>NUCLEOTIDE SEQUENCE [LARGE SCALE GENOMIC DNA]</scope>
    <source>
        <strain evidence="2 3">DSM 43461</strain>
    </source>
</reference>
<comment type="caution">
    <text evidence="2">The sequence shown here is derived from an EMBL/GenBank/DDBJ whole genome shotgun (WGS) entry which is preliminary data.</text>
</comment>
<dbReference type="RefSeq" id="WP_179837242.1">
    <property type="nucleotide sequence ID" value="NZ_BMRD01000002.1"/>
</dbReference>
<dbReference type="InterPro" id="IPR023631">
    <property type="entry name" value="Amidase_dom"/>
</dbReference>
<dbReference type="SUPFAM" id="SSF75304">
    <property type="entry name" value="Amidase signature (AS) enzymes"/>
    <property type="match status" value="1"/>
</dbReference>
<dbReference type="Gene3D" id="3.90.1300.10">
    <property type="entry name" value="Amidase signature (AS) domain"/>
    <property type="match status" value="1"/>
</dbReference>
<dbReference type="PANTHER" id="PTHR42678:SF34">
    <property type="entry name" value="OS04G0183300 PROTEIN"/>
    <property type="match status" value="1"/>
</dbReference>
<dbReference type="Pfam" id="PF01425">
    <property type="entry name" value="Amidase"/>
    <property type="match status" value="1"/>
</dbReference>
<gene>
    <name evidence="2" type="ORF">BJ999_007048</name>
</gene>
<sequence length="475" mass="51092">METAFFERMTVSDLLRAMAHGLLTAEELTGRCLKRIELLNPLLHAVISVNPHALAEARKVDRLRASGFPLGPLSGIPVLVKDNIDTLGLPTTAGSEALRHALPHRDAELVVRLRRSGAIILGKANLTEWAAYRSEIPHNGWSPVGGQTRNPYVLDRSPFGSSSGSAVAAAAGLAPVTIGTETFGSIVSPSGMNGVVGFKPSLGRVSGAGIVPISPYQDTAGPITRNVADAGAVFEVIATSRRAIRLEPGLLAGTRIGLWSGVRKSASHQDENRVLAEATAKLHELGATIVEVDLSVFDTSEVLSYEFKVSINDYLSSIGGDGPHDLDELIAFRSHPAERTSDLGLAKFERAQDSDMARRPSDYLEERVQITEEARDSLDRVFVRHRLDAIMSPTNGRAPEISERDFAWLHSCGPAAVGGYPSITVPAGYADSQLPLGVSFTGRRNRDEELLGLAYSFEQATLARKRPLYLPTLPV</sequence>
<dbReference type="GO" id="GO:0004040">
    <property type="term" value="F:amidase activity"/>
    <property type="evidence" value="ECO:0007669"/>
    <property type="project" value="UniProtKB-EC"/>
</dbReference>
<dbReference type="PANTHER" id="PTHR42678">
    <property type="entry name" value="AMIDASE"/>
    <property type="match status" value="1"/>
</dbReference>
<accession>A0A7Y9GHV0</accession>
<organism evidence="2 3">
    <name type="scientific">Actinomadura citrea</name>
    <dbReference type="NCBI Taxonomy" id="46158"/>
    <lineage>
        <taxon>Bacteria</taxon>
        <taxon>Bacillati</taxon>
        <taxon>Actinomycetota</taxon>
        <taxon>Actinomycetes</taxon>
        <taxon>Streptosporangiales</taxon>
        <taxon>Thermomonosporaceae</taxon>
        <taxon>Actinomadura</taxon>
    </lineage>
</organism>
<evidence type="ECO:0000259" key="1">
    <source>
        <dbReference type="Pfam" id="PF01425"/>
    </source>
</evidence>
<evidence type="ECO:0000313" key="2">
    <source>
        <dbReference type="EMBL" id="NYE16752.1"/>
    </source>
</evidence>
<dbReference type="InterPro" id="IPR036928">
    <property type="entry name" value="AS_sf"/>
</dbReference>
<feature type="domain" description="Amidase" evidence="1">
    <location>
        <begin position="27"/>
        <end position="451"/>
    </location>
</feature>
<dbReference type="AlphaFoldDB" id="A0A7Y9GHV0"/>
<name>A0A7Y9GHV0_9ACTN</name>
<evidence type="ECO:0000313" key="3">
    <source>
        <dbReference type="Proteomes" id="UP000591272"/>
    </source>
</evidence>
<dbReference type="EMBL" id="JACCBT010000001">
    <property type="protein sequence ID" value="NYE16752.1"/>
    <property type="molecule type" value="Genomic_DNA"/>
</dbReference>
<dbReference type="EC" id="3.5.1.4" evidence="2"/>
<keyword evidence="2" id="KW-0378">Hydrolase</keyword>
<keyword evidence="3" id="KW-1185">Reference proteome</keyword>
<proteinExistence type="predicted"/>